<dbReference type="InterPro" id="IPR003018">
    <property type="entry name" value="GAF"/>
</dbReference>
<evidence type="ECO:0000259" key="1">
    <source>
        <dbReference type="SMART" id="SM00065"/>
    </source>
</evidence>
<dbReference type="EMBL" id="JAQOSQ010000001">
    <property type="protein sequence ID" value="MDJ1181910.1"/>
    <property type="molecule type" value="Genomic_DNA"/>
</dbReference>
<name>A0ABT7BS59_9CYAN</name>
<dbReference type="Pfam" id="PF01590">
    <property type="entry name" value="GAF"/>
    <property type="match status" value="1"/>
</dbReference>
<evidence type="ECO:0000313" key="3">
    <source>
        <dbReference type="Proteomes" id="UP001232992"/>
    </source>
</evidence>
<evidence type="ECO:0000313" key="2">
    <source>
        <dbReference type="EMBL" id="MDJ1181910.1"/>
    </source>
</evidence>
<dbReference type="Proteomes" id="UP001232992">
    <property type="component" value="Unassembled WGS sequence"/>
</dbReference>
<keyword evidence="3" id="KW-1185">Reference proteome</keyword>
<reference evidence="2 3" key="1">
    <citation type="submission" date="2023-01" db="EMBL/GenBank/DDBJ databases">
        <title>Novel diversity within Roseofilum (Cyanobacteria; Desertifilaceae) from marine benthic mats with descriptions of four novel species.</title>
        <authorList>
            <person name="Wang Y."/>
            <person name="Berthold D.E."/>
            <person name="Hu J."/>
            <person name="Lefler F.W."/>
            <person name="Laughinghouse H.D. IV."/>
        </authorList>
    </citation>
    <scope>NUCLEOTIDE SEQUENCE [LARGE SCALE GENOMIC DNA]</scope>
    <source>
        <strain evidence="2 3">BLCC-M143</strain>
    </source>
</reference>
<organism evidence="2 3">
    <name type="scientific">Roseofilum casamattae BLCC-M143</name>
    <dbReference type="NCBI Taxonomy" id="3022442"/>
    <lineage>
        <taxon>Bacteria</taxon>
        <taxon>Bacillati</taxon>
        <taxon>Cyanobacteriota</taxon>
        <taxon>Cyanophyceae</taxon>
        <taxon>Desertifilales</taxon>
        <taxon>Desertifilaceae</taxon>
        <taxon>Roseofilum</taxon>
        <taxon>Roseofilum casamattae</taxon>
    </lineage>
</organism>
<dbReference type="SUPFAM" id="SSF55781">
    <property type="entry name" value="GAF domain-like"/>
    <property type="match status" value="1"/>
</dbReference>
<sequence>MNLLGDRSLQAKLDVTLRTVSWKIAEILEAEHVTFFVADSEAQQLWSKNAIGPNGTQIDLAIPMDVGIAGHVARTGESLNVPDPYQDERFNPNIDRETGFTTRNILCLPLLDESDRIFAVVQALNKQGDGSFGPEDEQRFVELVSSLGTVLQTSVFQAQQSRANFQS</sequence>
<comment type="caution">
    <text evidence="2">The sequence shown here is derived from an EMBL/GenBank/DDBJ whole genome shotgun (WGS) entry which is preliminary data.</text>
</comment>
<dbReference type="SMART" id="SM00065">
    <property type="entry name" value="GAF"/>
    <property type="match status" value="1"/>
</dbReference>
<accession>A0ABT7BS59</accession>
<gene>
    <name evidence="2" type="ORF">PMH09_01765</name>
</gene>
<dbReference type="Gene3D" id="3.30.450.40">
    <property type="match status" value="1"/>
</dbReference>
<dbReference type="InterPro" id="IPR029016">
    <property type="entry name" value="GAF-like_dom_sf"/>
</dbReference>
<feature type="domain" description="GAF" evidence="1">
    <location>
        <begin position="12"/>
        <end position="161"/>
    </location>
</feature>
<protein>
    <submittedName>
        <fullName evidence="2">GAF domain-containing protein</fullName>
    </submittedName>
</protein>
<proteinExistence type="predicted"/>